<dbReference type="Gene3D" id="3.60.20.40">
    <property type="match status" value="1"/>
</dbReference>
<evidence type="ECO:0000313" key="1">
    <source>
        <dbReference type="EMBL" id="MFG6272603.1"/>
    </source>
</evidence>
<dbReference type="Proteomes" id="UP001605989">
    <property type="component" value="Unassembled WGS sequence"/>
</dbReference>
<organism evidence="1 2">
    <name type="scientific">Megasphaera hexanoica</name>
    <dbReference type="NCBI Taxonomy" id="1675036"/>
    <lineage>
        <taxon>Bacteria</taxon>
        <taxon>Bacillati</taxon>
        <taxon>Bacillota</taxon>
        <taxon>Negativicutes</taxon>
        <taxon>Veillonellales</taxon>
        <taxon>Veillonellaceae</taxon>
        <taxon>Megasphaera</taxon>
    </lineage>
</organism>
<dbReference type="PRINTS" id="PR01210">
    <property type="entry name" value="GGTRANSPTASE"/>
</dbReference>
<dbReference type="Gene3D" id="1.10.246.130">
    <property type="match status" value="1"/>
</dbReference>
<accession>A0ABW7DMQ4</accession>
<dbReference type="SUPFAM" id="SSF56235">
    <property type="entry name" value="N-terminal nucleophile aminohydrolases (Ntn hydrolases)"/>
    <property type="match status" value="1"/>
</dbReference>
<protein>
    <submittedName>
        <fullName evidence="1">Gamma-glutamyltransferase family protein</fullName>
    </submittedName>
</protein>
<dbReference type="InterPro" id="IPR029055">
    <property type="entry name" value="Ntn_hydrolases_N"/>
</dbReference>
<reference evidence="1 2" key="1">
    <citation type="submission" date="2024-10" db="EMBL/GenBank/DDBJ databases">
        <authorList>
            <person name="Sang B.-I."/>
            <person name="Prabhaharan D."/>
        </authorList>
    </citation>
    <scope>NUCLEOTIDE SEQUENCE [LARGE SCALE GENOMIC DNA]</scope>
    <source>
        <strain evidence="1 2">MH</strain>
    </source>
</reference>
<dbReference type="InterPro" id="IPR043138">
    <property type="entry name" value="GGT_lsub"/>
</dbReference>
<dbReference type="InterPro" id="IPR043137">
    <property type="entry name" value="GGT_ssub_C"/>
</dbReference>
<name>A0ABW7DMQ4_9FIRM</name>
<dbReference type="EMBL" id="JBIEKR010000004">
    <property type="protein sequence ID" value="MFG6272603.1"/>
    <property type="molecule type" value="Genomic_DNA"/>
</dbReference>
<sequence>MAMTWDGQIYPYPSRREVVYARRGMVCTSQTLAAQAGLDMLKLGGNAVDAALATAIALTVLEPTSNGLGSDAFALIWMKGKLYGLNGSGWSPRTLTWETLHEKGLSEIPLRGWTPVMVPGAPAAWAEIHSRFGRLPFEELFKPAISYAEDGYSVMPNLAVMLKEGYESFAPYRHEPAFKGLFDTFYAGDVIAGAGDILRLPQQARSLRLLARSRCRDLYEGEIATAIDDWSKKTGGYLRKEDLMDYRPQWVQPIHTNYRGYDVWEIPPNGHGLVVLMALNIASGFSFAERDTVETFHRQIESMKLAFADGREYIADPRFMNTSVEDWLSESYAVRRRAEIGDMALMPRPVSPNNGGTVYLCSADGEGNMVSYIQSNYTGFGSGIVIPGYGVALSDRGNNFSMDPRSDNCAGPRKKSYHTIIPGFLSRDGQAVGPFGVMGAFMQPQGQFQVLMNTIDFHLNPQAALDAPRWQWVGGKRIEVEAAVPAAVVEGLRRKGHEVIVNADPIPYGRGQIIWRNEQGVLSGATEPRADGAVAAW</sequence>
<evidence type="ECO:0000313" key="2">
    <source>
        <dbReference type="Proteomes" id="UP001605989"/>
    </source>
</evidence>
<gene>
    <name evidence="1" type="ORF">ACGTZG_05310</name>
</gene>
<dbReference type="Pfam" id="PF01019">
    <property type="entry name" value="G_glu_transpept"/>
    <property type="match status" value="1"/>
</dbReference>
<dbReference type="InterPro" id="IPR052896">
    <property type="entry name" value="GGT-like_enzyme"/>
</dbReference>
<comment type="caution">
    <text evidence="1">The sequence shown here is derived from an EMBL/GenBank/DDBJ whole genome shotgun (WGS) entry which is preliminary data.</text>
</comment>
<proteinExistence type="predicted"/>
<keyword evidence="2" id="KW-1185">Reference proteome</keyword>
<dbReference type="PANTHER" id="PTHR43881">
    <property type="entry name" value="GAMMA-GLUTAMYLTRANSPEPTIDASE (AFU_ORTHOLOGUE AFUA_4G13580)"/>
    <property type="match status" value="1"/>
</dbReference>
<dbReference type="PANTHER" id="PTHR43881:SF1">
    <property type="entry name" value="GAMMA-GLUTAMYLTRANSPEPTIDASE (AFU_ORTHOLOGUE AFUA_4G13580)"/>
    <property type="match status" value="1"/>
</dbReference>
<dbReference type="RefSeq" id="WP_234995356.1">
    <property type="nucleotide sequence ID" value="NZ_CP011940.1"/>
</dbReference>